<feature type="transmembrane region" description="Helical" evidence="7">
    <location>
        <begin position="277"/>
        <end position="296"/>
    </location>
</feature>
<dbReference type="InterPro" id="IPR003660">
    <property type="entry name" value="HAMP_dom"/>
</dbReference>
<dbReference type="Pfam" id="PF00672">
    <property type="entry name" value="HAMP"/>
    <property type="match status" value="1"/>
</dbReference>
<dbReference type="PROSITE" id="PS50111">
    <property type="entry name" value="CHEMOTAXIS_TRANSDUC_2"/>
    <property type="match status" value="1"/>
</dbReference>
<keyword evidence="7" id="KW-0812">Transmembrane</keyword>
<feature type="domain" description="Methyl-accepting transducer" evidence="8">
    <location>
        <begin position="374"/>
        <end position="610"/>
    </location>
</feature>
<comment type="caution">
    <text evidence="10">The sequence shown here is derived from an EMBL/GenBank/DDBJ whole genome shotgun (WGS) entry which is preliminary data.</text>
</comment>
<dbReference type="SMART" id="SM00283">
    <property type="entry name" value="MA"/>
    <property type="match status" value="1"/>
</dbReference>
<evidence type="ECO:0000313" key="11">
    <source>
        <dbReference type="Proteomes" id="UP000602284"/>
    </source>
</evidence>
<name>A0ABS1J834_9BACL</name>
<evidence type="ECO:0000313" key="10">
    <source>
        <dbReference type="EMBL" id="MBL0386426.1"/>
    </source>
</evidence>
<keyword evidence="11" id="KW-1185">Reference proteome</keyword>
<protein>
    <submittedName>
        <fullName evidence="10">HAMP domain-containing protein</fullName>
    </submittedName>
</protein>
<comment type="subcellular location">
    <subcellularLocation>
        <location evidence="1">Cell membrane</location>
    </subcellularLocation>
</comment>
<feature type="transmembrane region" description="Helical" evidence="7">
    <location>
        <begin position="9"/>
        <end position="29"/>
    </location>
</feature>
<proteinExistence type="inferred from homology"/>
<keyword evidence="2" id="KW-1003">Cell membrane</keyword>
<dbReference type="SUPFAM" id="SSF58104">
    <property type="entry name" value="Methyl-accepting chemotaxis protein (MCP) signaling domain"/>
    <property type="match status" value="1"/>
</dbReference>
<feature type="domain" description="HAMP" evidence="9">
    <location>
        <begin position="297"/>
        <end position="355"/>
    </location>
</feature>
<dbReference type="InterPro" id="IPR007892">
    <property type="entry name" value="CHASE4"/>
</dbReference>
<sequence length="661" mass="71824">MKGSITTKIILIIFLLLLVPMIALGTWIYSGIENSYAKMEQERGTGDLQGAHEMLSYIGENWSSYVKTNAYWGDLHQAMTDGDSTWVEDNVLNLMDTNKSIVGIYVTDLQGNVTQQRVVEPIEFDDILKKATSSLQQEMGRTGLIQTDQGLMLVGFSKITDEKGEEEPNGLLFLLEKVDPAFLANVKSVNNTQIVMYNGQNTLSTYGGFDAEKSAELYQQVQNRTEPLVLSNVVDEGQETITLGPLTDVFGSKIGFLGTETVSQTGALIRHDLLQRAGLGGIVVLLLGSAVAFALYNRLSRPLARLSTEMARVAGGDLTENAEMKKLSATSSRDEMGDIVRSFLAMTDGLKHLVSVLHEESNALSERSREFAASTEEAKSTLHLIAASSSDVTSMVDRTFEQMEQAGEQLHALEGLAQNIAHHSEMAVDSVELMRESAGIGQSQVSRSISTMQDVKQSSVTNEQRVLALQAVAESIHEIVDRIKAIAKQTGMLALNASIEAARAGEHGRGFAIVAQEVGKLSDQSRVATEEIESLVSRIESSVVDVCETTGDLRERLEVGVVAVQATSQAFAEILEHVGSVEEQIRDMRDEAGQQATSTAAGVAAVRHVREMTSEMVASVNAASNASEESLQTMQVIAENSNQLAELAEDLREDVSKFRLK</sequence>
<keyword evidence="4 6" id="KW-0807">Transducer</keyword>
<dbReference type="Pfam" id="PF05228">
    <property type="entry name" value="CHASE4"/>
    <property type="match status" value="1"/>
</dbReference>
<comment type="similarity">
    <text evidence="5">Belongs to the methyl-accepting chemotaxis (MCP) protein family.</text>
</comment>
<dbReference type="CDD" id="cd06225">
    <property type="entry name" value="HAMP"/>
    <property type="match status" value="1"/>
</dbReference>
<evidence type="ECO:0000256" key="5">
    <source>
        <dbReference type="ARBA" id="ARBA00029447"/>
    </source>
</evidence>
<evidence type="ECO:0000259" key="9">
    <source>
        <dbReference type="PROSITE" id="PS50885"/>
    </source>
</evidence>
<organism evidence="10 11">
    <name type="scientific">Tumebacillus amylolyticus</name>
    <dbReference type="NCBI Taxonomy" id="2801339"/>
    <lineage>
        <taxon>Bacteria</taxon>
        <taxon>Bacillati</taxon>
        <taxon>Bacillota</taxon>
        <taxon>Bacilli</taxon>
        <taxon>Bacillales</taxon>
        <taxon>Alicyclobacillaceae</taxon>
        <taxon>Tumebacillus</taxon>
    </lineage>
</organism>
<evidence type="ECO:0000256" key="4">
    <source>
        <dbReference type="ARBA" id="ARBA00023224"/>
    </source>
</evidence>
<evidence type="ECO:0000256" key="1">
    <source>
        <dbReference type="ARBA" id="ARBA00004236"/>
    </source>
</evidence>
<evidence type="ECO:0000256" key="6">
    <source>
        <dbReference type="PROSITE-ProRule" id="PRU00284"/>
    </source>
</evidence>
<keyword evidence="3 7" id="KW-0472">Membrane</keyword>
<dbReference type="Pfam" id="PF00015">
    <property type="entry name" value="MCPsignal"/>
    <property type="match status" value="1"/>
</dbReference>
<dbReference type="InterPro" id="IPR004089">
    <property type="entry name" value="MCPsignal_dom"/>
</dbReference>
<reference evidence="10 11" key="1">
    <citation type="submission" date="2021-01" db="EMBL/GenBank/DDBJ databases">
        <title>Tumebacillus sp. strain ITR2 16S ribosomal RNA gene Genome sequencing and assembly.</title>
        <authorList>
            <person name="Kang M."/>
        </authorList>
    </citation>
    <scope>NUCLEOTIDE SEQUENCE [LARGE SCALE GENOMIC DNA]</scope>
    <source>
        <strain evidence="10 11">ITR2</strain>
    </source>
</reference>
<evidence type="ECO:0000259" key="8">
    <source>
        <dbReference type="PROSITE" id="PS50111"/>
    </source>
</evidence>
<dbReference type="PANTHER" id="PTHR32089">
    <property type="entry name" value="METHYL-ACCEPTING CHEMOTAXIS PROTEIN MCPB"/>
    <property type="match status" value="1"/>
</dbReference>
<keyword evidence="7" id="KW-1133">Transmembrane helix</keyword>
<evidence type="ECO:0000256" key="2">
    <source>
        <dbReference type="ARBA" id="ARBA00022475"/>
    </source>
</evidence>
<dbReference type="RefSeq" id="WP_201632920.1">
    <property type="nucleotide sequence ID" value="NZ_JAEQNB010000002.1"/>
</dbReference>
<gene>
    <name evidence="10" type="ORF">JJB07_07180</name>
</gene>
<evidence type="ECO:0000256" key="3">
    <source>
        <dbReference type="ARBA" id="ARBA00023136"/>
    </source>
</evidence>
<accession>A0ABS1J834</accession>
<evidence type="ECO:0000256" key="7">
    <source>
        <dbReference type="SAM" id="Phobius"/>
    </source>
</evidence>
<dbReference type="PROSITE" id="PS50885">
    <property type="entry name" value="HAMP"/>
    <property type="match status" value="1"/>
</dbReference>
<dbReference type="Gene3D" id="6.10.340.10">
    <property type="match status" value="1"/>
</dbReference>
<dbReference type="PANTHER" id="PTHR32089:SF112">
    <property type="entry name" value="LYSOZYME-LIKE PROTEIN-RELATED"/>
    <property type="match status" value="1"/>
</dbReference>
<dbReference type="SMART" id="SM00304">
    <property type="entry name" value="HAMP"/>
    <property type="match status" value="1"/>
</dbReference>
<dbReference type="Gene3D" id="1.10.287.950">
    <property type="entry name" value="Methyl-accepting chemotaxis protein"/>
    <property type="match status" value="1"/>
</dbReference>
<dbReference type="EMBL" id="JAEQNB010000002">
    <property type="protein sequence ID" value="MBL0386426.1"/>
    <property type="molecule type" value="Genomic_DNA"/>
</dbReference>
<dbReference type="Proteomes" id="UP000602284">
    <property type="component" value="Unassembled WGS sequence"/>
</dbReference>